<protein>
    <submittedName>
        <fullName evidence="1">Uncharacterized protein</fullName>
    </submittedName>
</protein>
<evidence type="ECO:0000313" key="2">
    <source>
        <dbReference type="Proteomes" id="UP000298327"/>
    </source>
</evidence>
<gene>
    <name evidence="1" type="ORF">EVG20_g8725</name>
</gene>
<evidence type="ECO:0000313" key="1">
    <source>
        <dbReference type="EMBL" id="TFY56970.1"/>
    </source>
</evidence>
<accession>A0A4Y9Y451</accession>
<reference evidence="1 2" key="1">
    <citation type="submission" date="2019-02" db="EMBL/GenBank/DDBJ databases">
        <title>Genome sequencing of the rare red list fungi Dentipellis fragilis.</title>
        <authorList>
            <person name="Buettner E."/>
            <person name="Kellner H."/>
        </authorList>
    </citation>
    <scope>NUCLEOTIDE SEQUENCE [LARGE SCALE GENOMIC DNA]</scope>
    <source>
        <strain evidence="1 2">DSM 105465</strain>
    </source>
</reference>
<dbReference type="Gene3D" id="3.80.10.10">
    <property type="entry name" value="Ribonuclease Inhibitor"/>
    <property type="match status" value="1"/>
</dbReference>
<keyword evidence="2" id="KW-1185">Reference proteome</keyword>
<proteinExistence type="predicted"/>
<dbReference type="InterPro" id="IPR032675">
    <property type="entry name" value="LRR_dom_sf"/>
</dbReference>
<sequence length="578" mass="64326">MPSLSQRFFPQRLWGIIRKVYLELSSDTSPISRIPDELLVLILEIAMQEMTGSFFDGTASQAPIGTFKCQHWPDLALVCRRWHIVMLNTQSFWCNIEFCTYARSQLLIERSGRGIIDIAYTEAIPQALTAERDEFLNRVFDNIGRTRGLYLSGPCARKLLRDVVPFSTAPALEMLYLQVYDFVHEPLARNPLYDGFFSNIGKLRAVNLGGVTVLPTSAIFCSNVTNLSLDSYDIPVINRLSISEVITALNKMPNLETLTLKNMLSGDESPESEPVDLPHLTHLTIHTDSVSQCSAFTHHVALPPSAIIRCHCRCRTPNDPASSVSILRHSRSFSVFRVACTGNYLSICGHTSRSSDEKSPAPGTLIITLSIANLPLLDIPVVAANVLNLLSQSLLDMRTLIIDTCESSYDWAPVLIPFHMVEEIFVRGAAWQAIVDALPMAVRTMDPNGQGLGPWCPMLHKLSFSHCASSSHNHDPCLQLNPMSFGALAVLLDIRRHRGAPVLLNKVVFDGQVVETRDLRCLKVMKEGAKWRTASAARPSSLLYDKHASLHVDPTYLPKSSQDRLSKLRPDWKLSTIA</sequence>
<dbReference type="Proteomes" id="UP000298327">
    <property type="component" value="Unassembled WGS sequence"/>
</dbReference>
<dbReference type="SUPFAM" id="SSF52047">
    <property type="entry name" value="RNI-like"/>
    <property type="match status" value="1"/>
</dbReference>
<name>A0A4Y9Y451_9AGAM</name>
<dbReference type="AlphaFoldDB" id="A0A4Y9Y451"/>
<dbReference type="STRING" id="205917.A0A4Y9Y451"/>
<comment type="caution">
    <text evidence="1">The sequence shown here is derived from an EMBL/GenBank/DDBJ whole genome shotgun (WGS) entry which is preliminary data.</text>
</comment>
<dbReference type="OrthoDB" id="2269034at2759"/>
<organism evidence="1 2">
    <name type="scientific">Dentipellis fragilis</name>
    <dbReference type="NCBI Taxonomy" id="205917"/>
    <lineage>
        <taxon>Eukaryota</taxon>
        <taxon>Fungi</taxon>
        <taxon>Dikarya</taxon>
        <taxon>Basidiomycota</taxon>
        <taxon>Agaricomycotina</taxon>
        <taxon>Agaricomycetes</taxon>
        <taxon>Russulales</taxon>
        <taxon>Hericiaceae</taxon>
        <taxon>Dentipellis</taxon>
    </lineage>
</organism>
<dbReference type="EMBL" id="SEOQ01000785">
    <property type="protein sequence ID" value="TFY56970.1"/>
    <property type="molecule type" value="Genomic_DNA"/>
</dbReference>